<evidence type="ECO:0000313" key="2">
    <source>
        <dbReference type="Proteomes" id="UP000651852"/>
    </source>
</evidence>
<evidence type="ECO:0000313" key="1">
    <source>
        <dbReference type="EMBL" id="MBC3948954.1"/>
    </source>
</evidence>
<keyword evidence="2" id="KW-1185">Reference proteome</keyword>
<name>A0ABR7AVL2_9PSED</name>
<accession>A0ABR7AVL2</accession>
<gene>
    <name evidence="1" type="ORF">H8S59_04140</name>
</gene>
<comment type="caution">
    <text evidence="1">The sequence shown here is derived from an EMBL/GenBank/DDBJ whole genome shotgun (WGS) entry which is preliminary data.</text>
</comment>
<dbReference type="Gene3D" id="1.20.58.760">
    <property type="entry name" value="Peptidase M41"/>
    <property type="match status" value="1"/>
</dbReference>
<dbReference type="EMBL" id="JACONW010000010">
    <property type="protein sequence ID" value="MBC3948954.1"/>
    <property type="molecule type" value="Genomic_DNA"/>
</dbReference>
<sequence length="183" mass="21146">MASCVRLKREVVEHEVGHWITARHHGIYTDHIEITRDGNSYYGHCNLFIFPRLREIGDARKLIESRIRTLMAGAAAQLIDRKTAEWSCVMEIFRGNGANDFDKISEYIYFVSGFDSNTFMDKENASELFDNLFAKYWLETVKIISDNTKTIRALSDHILSKLDDSPVRQKFPTEDLVSHLCPK</sequence>
<reference evidence="1 2" key="1">
    <citation type="submission" date="2020-08" db="EMBL/GenBank/DDBJ databases">
        <title>Putative novel bacterial strains isolated from necrotic wheat leaf tissues caused by Xanthomonas translucens.</title>
        <authorList>
            <person name="Tambong J.T."/>
        </authorList>
    </citation>
    <scope>NUCLEOTIDE SEQUENCE [LARGE SCALE GENOMIC DNA]</scope>
    <source>
        <strain evidence="1 2">DOAB 1069</strain>
    </source>
</reference>
<organism evidence="1 2">
    <name type="scientific">Pseudomonas folii</name>
    <dbReference type="NCBI Taxonomy" id="2762593"/>
    <lineage>
        <taxon>Bacteria</taxon>
        <taxon>Pseudomonadati</taxon>
        <taxon>Pseudomonadota</taxon>
        <taxon>Gammaproteobacteria</taxon>
        <taxon>Pseudomonadales</taxon>
        <taxon>Pseudomonadaceae</taxon>
        <taxon>Pseudomonas</taxon>
    </lineage>
</organism>
<dbReference type="RefSeq" id="WP_187520596.1">
    <property type="nucleotide sequence ID" value="NZ_JACONW010000010.1"/>
</dbReference>
<proteinExistence type="predicted"/>
<dbReference type="InterPro" id="IPR037219">
    <property type="entry name" value="Peptidase_M41-like"/>
</dbReference>
<protein>
    <recommendedName>
        <fullName evidence="3">Peptidase M41 domain-containing protein</fullName>
    </recommendedName>
</protein>
<dbReference type="Proteomes" id="UP000651852">
    <property type="component" value="Unassembled WGS sequence"/>
</dbReference>
<evidence type="ECO:0008006" key="3">
    <source>
        <dbReference type="Google" id="ProtNLM"/>
    </source>
</evidence>
<dbReference type="SUPFAM" id="SSF140990">
    <property type="entry name" value="FtsH protease domain-like"/>
    <property type="match status" value="1"/>
</dbReference>